<organism evidence="8 9">
    <name type="scientific">Arthrobacter gandavensis</name>
    <dbReference type="NCBI Taxonomy" id="169960"/>
    <lineage>
        <taxon>Bacteria</taxon>
        <taxon>Bacillati</taxon>
        <taxon>Actinomycetota</taxon>
        <taxon>Actinomycetes</taxon>
        <taxon>Micrococcales</taxon>
        <taxon>Micrococcaceae</taxon>
        <taxon>Arthrobacter</taxon>
    </lineage>
</organism>
<evidence type="ECO:0000259" key="7">
    <source>
        <dbReference type="PROSITE" id="PS51012"/>
    </source>
</evidence>
<evidence type="ECO:0000313" key="8">
    <source>
        <dbReference type="EMBL" id="GAA1920684.1"/>
    </source>
</evidence>
<feature type="transmembrane region" description="Helical" evidence="6">
    <location>
        <begin position="172"/>
        <end position="194"/>
    </location>
</feature>
<feature type="transmembrane region" description="Helical" evidence="6">
    <location>
        <begin position="142"/>
        <end position="166"/>
    </location>
</feature>
<dbReference type="PRINTS" id="PR00164">
    <property type="entry name" value="ABC2TRNSPORT"/>
</dbReference>
<comment type="caution">
    <text evidence="8">The sequence shown here is derived from an EMBL/GenBank/DDBJ whole genome shotgun (WGS) entry which is preliminary data.</text>
</comment>
<feature type="transmembrane region" description="Helical" evidence="6">
    <location>
        <begin position="215"/>
        <end position="239"/>
    </location>
</feature>
<keyword evidence="6" id="KW-1003">Cell membrane</keyword>
<name>A0ABP5ARA3_9MICC</name>
<dbReference type="InterPro" id="IPR000412">
    <property type="entry name" value="ABC_2_transport"/>
</dbReference>
<gene>
    <name evidence="8" type="ORF">GCM10009688_27130</name>
</gene>
<keyword evidence="6" id="KW-0813">Transport</keyword>
<evidence type="ECO:0000256" key="2">
    <source>
        <dbReference type="ARBA" id="ARBA00022692"/>
    </source>
</evidence>
<keyword evidence="4 6" id="KW-0472">Membrane</keyword>
<feature type="transmembrane region" description="Helical" evidence="6">
    <location>
        <begin position="259"/>
        <end position="280"/>
    </location>
</feature>
<proteinExistence type="inferred from homology"/>
<comment type="subcellular location">
    <subcellularLocation>
        <location evidence="6">Cell membrane</location>
        <topology evidence="6">Multi-pass membrane protein</topology>
    </subcellularLocation>
    <subcellularLocation>
        <location evidence="1">Membrane</location>
        <topology evidence="1">Multi-pass membrane protein</topology>
    </subcellularLocation>
</comment>
<evidence type="ECO:0000256" key="1">
    <source>
        <dbReference type="ARBA" id="ARBA00004141"/>
    </source>
</evidence>
<evidence type="ECO:0000256" key="5">
    <source>
        <dbReference type="ARBA" id="ARBA00023251"/>
    </source>
</evidence>
<feature type="transmembrane region" description="Helical" evidence="6">
    <location>
        <begin position="44"/>
        <end position="67"/>
    </location>
</feature>
<sequence length="290" mass="31681">MTEQRTHAVLGLRSPLTPEETARRARRFGAFYYAEHWLRRMRGYGITVLVTAVGTPLVYLFGMGIGLASLVDTGTNAAFEAGNGTSVSYLMFVAPALLATAAIMVSSEENTYTVMSGFKWRRTYYGPNASPLSSGQLVDGHVLGLGVRLLITCGAYFGFLLLFGAAGNPATAWLMIFTAILGGLSFGLPLMAYSASITEDRGQFAMVQRFIVMPLFLFSGTFFPLDTLPLVIRWIGWISPLWHATELGRLFSYGLAEPVLLTVVHVAYLLVLAAGGWVLARRTFTRRLGK</sequence>
<evidence type="ECO:0000256" key="3">
    <source>
        <dbReference type="ARBA" id="ARBA00022989"/>
    </source>
</evidence>
<dbReference type="RefSeq" id="WP_246167600.1">
    <property type="nucleotide sequence ID" value="NZ_BAAALV010000007.1"/>
</dbReference>
<keyword evidence="5" id="KW-0046">Antibiotic resistance</keyword>
<dbReference type="Proteomes" id="UP001500784">
    <property type="component" value="Unassembled WGS sequence"/>
</dbReference>
<dbReference type="InterPro" id="IPR051784">
    <property type="entry name" value="Nod_factor_ABC_transporter"/>
</dbReference>
<keyword evidence="3 6" id="KW-1133">Transmembrane helix</keyword>
<feature type="domain" description="ABC transmembrane type-2" evidence="7">
    <location>
        <begin position="47"/>
        <end position="287"/>
    </location>
</feature>
<comment type="similarity">
    <text evidence="6">Belongs to the ABC-2 integral membrane protein family.</text>
</comment>
<dbReference type="PANTHER" id="PTHR43229">
    <property type="entry name" value="NODULATION PROTEIN J"/>
    <property type="match status" value="1"/>
</dbReference>
<evidence type="ECO:0000313" key="9">
    <source>
        <dbReference type="Proteomes" id="UP001500784"/>
    </source>
</evidence>
<dbReference type="PIRSF" id="PIRSF006648">
    <property type="entry name" value="DrrB"/>
    <property type="match status" value="1"/>
</dbReference>
<dbReference type="EMBL" id="BAAALV010000007">
    <property type="protein sequence ID" value="GAA1920684.1"/>
    <property type="molecule type" value="Genomic_DNA"/>
</dbReference>
<dbReference type="PANTHER" id="PTHR43229:SF2">
    <property type="entry name" value="NODULATION PROTEIN J"/>
    <property type="match status" value="1"/>
</dbReference>
<evidence type="ECO:0000256" key="4">
    <source>
        <dbReference type="ARBA" id="ARBA00023136"/>
    </source>
</evidence>
<keyword evidence="9" id="KW-1185">Reference proteome</keyword>
<evidence type="ECO:0000256" key="6">
    <source>
        <dbReference type="RuleBase" id="RU361157"/>
    </source>
</evidence>
<protein>
    <recommendedName>
        <fullName evidence="6">Transport permease protein</fullName>
    </recommendedName>
</protein>
<feature type="transmembrane region" description="Helical" evidence="6">
    <location>
        <begin position="87"/>
        <end position="105"/>
    </location>
</feature>
<dbReference type="PROSITE" id="PS51012">
    <property type="entry name" value="ABC_TM2"/>
    <property type="match status" value="1"/>
</dbReference>
<dbReference type="InterPro" id="IPR013525">
    <property type="entry name" value="ABC2_TM"/>
</dbReference>
<reference evidence="9" key="1">
    <citation type="journal article" date="2019" name="Int. J. Syst. Evol. Microbiol.">
        <title>The Global Catalogue of Microorganisms (GCM) 10K type strain sequencing project: providing services to taxonomists for standard genome sequencing and annotation.</title>
        <authorList>
            <consortium name="The Broad Institute Genomics Platform"/>
            <consortium name="The Broad Institute Genome Sequencing Center for Infectious Disease"/>
            <person name="Wu L."/>
            <person name="Ma J."/>
        </authorList>
    </citation>
    <scope>NUCLEOTIDE SEQUENCE [LARGE SCALE GENOMIC DNA]</scope>
    <source>
        <strain evidence="9">JCM 13316</strain>
    </source>
</reference>
<dbReference type="Pfam" id="PF01061">
    <property type="entry name" value="ABC2_membrane"/>
    <property type="match status" value="1"/>
</dbReference>
<dbReference type="InterPro" id="IPR047817">
    <property type="entry name" value="ABC2_TM_bact-type"/>
</dbReference>
<accession>A0ABP5ARA3</accession>
<keyword evidence="2 6" id="KW-0812">Transmembrane</keyword>